<dbReference type="EMBL" id="QPMM01000004">
    <property type="protein sequence ID" value="RFS23319.1"/>
    <property type="molecule type" value="Genomic_DNA"/>
</dbReference>
<keyword evidence="1" id="KW-0732">Signal</keyword>
<evidence type="ECO:0000256" key="1">
    <source>
        <dbReference type="SAM" id="SignalP"/>
    </source>
</evidence>
<dbReference type="AlphaFoldDB" id="A0A3E1YBF0"/>
<gene>
    <name evidence="2" type="ORF">DVR12_09885</name>
</gene>
<dbReference type="Proteomes" id="UP000260644">
    <property type="component" value="Unassembled WGS sequence"/>
</dbReference>
<sequence length="147" mass="16856">MKSLRFVLAPKSILLTFATILFFQVCATAQATTFAYFAPKTNTETTIPVNSFRVQIKQLNQEQLLFQLLIDNPTNEKLMLYIKDTFNNTLHREAITGTVKFEGRYNLQSLEDGEYIFEIRNGKSLLAEKAVSIKTQTQVNRRVLVTE</sequence>
<proteinExistence type="predicted"/>
<dbReference type="OrthoDB" id="955414at2"/>
<dbReference type="RefSeq" id="WP_116975512.1">
    <property type="nucleotide sequence ID" value="NZ_QPMM01000004.1"/>
</dbReference>
<keyword evidence="3" id="KW-1185">Reference proteome</keyword>
<protein>
    <submittedName>
        <fullName evidence="2">Uncharacterized protein</fullName>
    </submittedName>
</protein>
<feature type="chain" id="PRO_5017560467" evidence="1">
    <location>
        <begin position="32"/>
        <end position="147"/>
    </location>
</feature>
<reference evidence="2 3" key="1">
    <citation type="submission" date="2018-07" db="EMBL/GenBank/DDBJ databases">
        <title>Chitinophaga K2CV101002-2 sp. nov., isolated from a monsoon evergreen broad-leaved forest soil.</title>
        <authorList>
            <person name="Lv Y."/>
        </authorList>
    </citation>
    <scope>NUCLEOTIDE SEQUENCE [LARGE SCALE GENOMIC DNA]</scope>
    <source>
        <strain evidence="2 3">GDMCC 1.1288</strain>
    </source>
</reference>
<evidence type="ECO:0000313" key="3">
    <source>
        <dbReference type="Proteomes" id="UP000260644"/>
    </source>
</evidence>
<name>A0A3E1YBF0_9BACT</name>
<feature type="signal peptide" evidence="1">
    <location>
        <begin position="1"/>
        <end position="31"/>
    </location>
</feature>
<organism evidence="2 3">
    <name type="scientific">Chitinophaga silvatica</name>
    <dbReference type="NCBI Taxonomy" id="2282649"/>
    <lineage>
        <taxon>Bacteria</taxon>
        <taxon>Pseudomonadati</taxon>
        <taxon>Bacteroidota</taxon>
        <taxon>Chitinophagia</taxon>
        <taxon>Chitinophagales</taxon>
        <taxon>Chitinophagaceae</taxon>
        <taxon>Chitinophaga</taxon>
    </lineage>
</organism>
<evidence type="ECO:0000313" key="2">
    <source>
        <dbReference type="EMBL" id="RFS23319.1"/>
    </source>
</evidence>
<comment type="caution">
    <text evidence="2">The sequence shown here is derived from an EMBL/GenBank/DDBJ whole genome shotgun (WGS) entry which is preliminary data.</text>
</comment>
<accession>A0A3E1YBF0</accession>